<dbReference type="SUPFAM" id="SSF51735">
    <property type="entry name" value="NAD(P)-binding Rossmann-fold domains"/>
    <property type="match status" value="1"/>
</dbReference>
<dbReference type="InterPro" id="IPR036291">
    <property type="entry name" value="NAD(P)-bd_dom_sf"/>
</dbReference>
<name>A0A239LDC8_9BACT</name>
<dbReference type="EMBL" id="FZOQ01000039">
    <property type="protein sequence ID" value="SNT28300.1"/>
    <property type="molecule type" value="Genomic_DNA"/>
</dbReference>
<dbReference type="PANTHER" id="PTHR48106">
    <property type="entry name" value="QUINONE OXIDOREDUCTASE PIG3-RELATED"/>
    <property type="match status" value="1"/>
</dbReference>
<keyword evidence="1" id="KW-0521">NADP</keyword>
<dbReference type="Gene3D" id="3.90.180.10">
    <property type="entry name" value="Medium-chain alcohol dehydrogenases, catalytic domain"/>
    <property type="match status" value="1"/>
</dbReference>
<reference evidence="5" key="1">
    <citation type="submission" date="2017-06" db="EMBL/GenBank/DDBJ databases">
        <authorList>
            <person name="Varghese N."/>
            <person name="Submissions S."/>
        </authorList>
    </citation>
    <scope>NUCLEOTIDE SEQUENCE [LARGE SCALE GENOMIC DNA]</scope>
    <source>
        <strain evidence="5">NKM1</strain>
    </source>
</reference>
<protein>
    <submittedName>
        <fullName evidence="4">Zinc-binding dehydrogenase</fullName>
    </submittedName>
</protein>
<dbReference type="Gene3D" id="3.40.50.720">
    <property type="entry name" value="NAD(P)-binding Rossmann-like Domain"/>
    <property type="match status" value="1"/>
</dbReference>
<dbReference type="AlphaFoldDB" id="A0A239LDC8"/>
<gene>
    <name evidence="4" type="ORF">SAMN06296052_13926</name>
</gene>
<dbReference type="InterPro" id="IPR013149">
    <property type="entry name" value="ADH-like_C"/>
</dbReference>
<evidence type="ECO:0000259" key="3">
    <source>
        <dbReference type="Pfam" id="PF00107"/>
    </source>
</evidence>
<dbReference type="Proteomes" id="UP000198432">
    <property type="component" value="Unassembled WGS sequence"/>
</dbReference>
<evidence type="ECO:0000256" key="2">
    <source>
        <dbReference type="ARBA" id="ARBA00023002"/>
    </source>
</evidence>
<dbReference type="RefSeq" id="WP_179223150.1">
    <property type="nucleotide sequence ID" value="NZ_FZOQ01000039.1"/>
</dbReference>
<keyword evidence="5" id="KW-1185">Reference proteome</keyword>
<evidence type="ECO:0000313" key="5">
    <source>
        <dbReference type="Proteomes" id="UP000198432"/>
    </source>
</evidence>
<sequence length="189" mass="20367">MFITGGSGGVGTFFIKLAQHYGIDNIIATAGSPASIQHLESLGLSQRQIVNYKDPNFAETALERNGGKPYDAALDFVGGAVSEVAAEVLRIGGTFADITFLGTAKTRETLFNKSASLQHIAIYSHAFTQDHRLRGLYSKRLNELSSLFERQALSPLPIQVVGGLSVETVQRAHTLLESNSVKGKLIMSM</sequence>
<dbReference type="GO" id="GO:0070402">
    <property type="term" value="F:NADPH binding"/>
    <property type="evidence" value="ECO:0007669"/>
    <property type="project" value="TreeGrafter"/>
</dbReference>
<feature type="domain" description="Alcohol dehydrogenase-like C-terminal" evidence="3">
    <location>
        <begin position="9"/>
        <end position="129"/>
    </location>
</feature>
<accession>A0A239LDC8</accession>
<proteinExistence type="predicted"/>
<evidence type="ECO:0000313" key="4">
    <source>
        <dbReference type="EMBL" id="SNT28300.1"/>
    </source>
</evidence>
<organism evidence="4 5">
    <name type="scientific">Pontibacter ummariensis</name>
    <dbReference type="NCBI Taxonomy" id="1610492"/>
    <lineage>
        <taxon>Bacteria</taxon>
        <taxon>Pseudomonadati</taxon>
        <taxon>Bacteroidota</taxon>
        <taxon>Cytophagia</taxon>
        <taxon>Cytophagales</taxon>
        <taxon>Hymenobacteraceae</taxon>
        <taxon>Pontibacter</taxon>
    </lineage>
</organism>
<keyword evidence="2" id="KW-0560">Oxidoreductase</keyword>
<dbReference type="Pfam" id="PF00107">
    <property type="entry name" value="ADH_zinc_N"/>
    <property type="match status" value="1"/>
</dbReference>
<evidence type="ECO:0000256" key="1">
    <source>
        <dbReference type="ARBA" id="ARBA00022857"/>
    </source>
</evidence>
<dbReference type="GO" id="GO:0016651">
    <property type="term" value="F:oxidoreductase activity, acting on NAD(P)H"/>
    <property type="evidence" value="ECO:0007669"/>
    <property type="project" value="TreeGrafter"/>
</dbReference>